<dbReference type="Pfam" id="PF20064">
    <property type="entry name" value="DUF6463"/>
    <property type="match status" value="1"/>
</dbReference>
<comment type="caution">
    <text evidence="2">The sequence shown here is derived from an EMBL/GenBank/DDBJ whole genome shotgun (WGS) entry which is preliminary data.</text>
</comment>
<evidence type="ECO:0000256" key="1">
    <source>
        <dbReference type="SAM" id="Phobius"/>
    </source>
</evidence>
<proteinExistence type="predicted"/>
<dbReference type="Proteomes" id="UP001268089">
    <property type="component" value="Unassembled WGS sequence"/>
</dbReference>
<feature type="transmembrane region" description="Helical" evidence="1">
    <location>
        <begin position="49"/>
        <end position="69"/>
    </location>
</feature>
<keyword evidence="1" id="KW-0812">Transmembrane</keyword>
<feature type="transmembrane region" description="Helical" evidence="1">
    <location>
        <begin position="76"/>
        <end position="95"/>
    </location>
</feature>
<reference evidence="2 3" key="1">
    <citation type="submission" date="2023-07" db="EMBL/GenBank/DDBJ databases">
        <title>Sorghum-associated microbial communities from plants grown in Nebraska, USA.</title>
        <authorList>
            <person name="Schachtman D."/>
        </authorList>
    </citation>
    <scope>NUCLEOTIDE SEQUENCE [LARGE SCALE GENOMIC DNA]</scope>
    <source>
        <strain evidence="2 3">BE308</strain>
    </source>
</reference>
<evidence type="ECO:0000313" key="2">
    <source>
        <dbReference type="EMBL" id="MDR7304948.1"/>
    </source>
</evidence>
<name>A0ABU1ZHE9_9BURK</name>
<evidence type="ECO:0000313" key="3">
    <source>
        <dbReference type="Proteomes" id="UP001268089"/>
    </source>
</evidence>
<sequence>MAHTVAWFMVLLGLGHVAYGARKYAAPLRAAWGDGYIGQFAASEERRTAFWFMIFGPLVALAGHAALHAAATGDLALLRIVGSYLLLTGMLGAAAFPKSPFWAALPAGPLLIAVGCGWLPL</sequence>
<keyword evidence="3" id="KW-1185">Reference proteome</keyword>
<feature type="transmembrane region" description="Helical" evidence="1">
    <location>
        <begin position="101"/>
        <end position="119"/>
    </location>
</feature>
<keyword evidence="1" id="KW-1133">Transmembrane helix</keyword>
<gene>
    <name evidence="2" type="ORF">J2X15_000214</name>
</gene>
<keyword evidence="1" id="KW-0472">Membrane</keyword>
<accession>A0ABU1ZHE9</accession>
<protein>
    <submittedName>
        <fullName evidence="2">Uncharacterized membrane protein HdeD (DUF308 family)</fullName>
    </submittedName>
</protein>
<dbReference type="EMBL" id="JAVDXO010000001">
    <property type="protein sequence ID" value="MDR7304948.1"/>
    <property type="molecule type" value="Genomic_DNA"/>
</dbReference>
<dbReference type="InterPro" id="IPR045590">
    <property type="entry name" value="DUF6463"/>
</dbReference>
<organism evidence="2 3">
    <name type="scientific">Rhodoferax saidenbachensis</name>
    <dbReference type="NCBI Taxonomy" id="1484693"/>
    <lineage>
        <taxon>Bacteria</taxon>
        <taxon>Pseudomonadati</taxon>
        <taxon>Pseudomonadota</taxon>
        <taxon>Betaproteobacteria</taxon>
        <taxon>Burkholderiales</taxon>
        <taxon>Comamonadaceae</taxon>
        <taxon>Rhodoferax</taxon>
    </lineage>
</organism>
<dbReference type="RefSeq" id="WP_310338577.1">
    <property type="nucleotide sequence ID" value="NZ_JAVDXO010000001.1"/>
</dbReference>